<dbReference type="Gene3D" id="3.40.120.10">
    <property type="entry name" value="Alpha-D-Glucose-1,6-Bisphosphate, subunit A, domain 3"/>
    <property type="match status" value="3"/>
</dbReference>
<dbReference type="InterPro" id="IPR016066">
    <property type="entry name" value="A-D-PHexomutase_CS"/>
</dbReference>
<evidence type="ECO:0000256" key="1">
    <source>
        <dbReference type="ARBA" id="ARBA00010231"/>
    </source>
</evidence>
<feature type="domain" description="Alpha-D-phosphohexomutase alpha/beta/alpha" evidence="11">
    <location>
        <begin position="463"/>
        <end position="575"/>
    </location>
</feature>
<dbReference type="InterPro" id="IPR045244">
    <property type="entry name" value="PGM"/>
</dbReference>
<dbReference type="GO" id="GO:0005975">
    <property type="term" value="P:carbohydrate metabolic process"/>
    <property type="evidence" value="ECO:0007669"/>
    <property type="project" value="InterPro"/>
</dbReference>
<dbReference type="SUPFAM" id="SSF53738">
    <property type="entry name" value="Phosphoglucomutase, first 3 domains"/>
    <property type="match status" value="3"/>
</dbReference>
<dbReference type="InterPro" id="IPR027417">
    <property type="entry name" value="P-loop_NTPase"/>
</dbReference>
<dbReference type="InterPro" id="IPR005846">
    <property type="entry name" value="A-D-PHexomutase_a/b/a-III"/>
</dbReference>
<dbReference type="Pfam" id="PF00406">
    <property type="entry name" value="ADK"/>
    <property type="match status" value="1"/>
</dbReference>
<feature type="chain" id="PRO_5031359485" description="Adenylate kinase" evidence="9">
    <location>
        <begin position="20"/>
        <end position="847"/>
    </location>
</feature>
<evidence type="ECO:0000259" key="12">
    <source>
        <dbReference type="Pfam" id="PF02880"/>
    </source>
</evidence>
<keyword evidence="6" id="KW-0418">Kinase</keyword>
<dbReference type="NCBIfam" id="NF005737">
    <property type="entry name" value="PRK07564.1-1"/>
    <property type="match status" value="1"/>
</dbReference>
<dbReference type="GO" id="GO:0005829">
    <property type="term" value="C:cytosol"/>
    <property type="evidence" value="ECO:0007669"/>
    <property type="project" value="TreeGrafter"/>
</dbReference>
<feature type="domain" description="Alpha-D-phosphohexomutase alpha/beta/alpha" evidence="12">
    <location>
        <begin position="584"/>
        <end position="685"/>
    </location>
</feature>
<dbReference type="CDD" id="cd01428">
    <property type="entry name" value="ADK"/>
    <property type="match status" value="1"/>
</dbReference>
<reference evidence="13" key="1">
    <citation type="submission" date="2021-01" db="EMBL/GenBank/DDBJ databases">
        <authorList>
            <person name="Corre E."/>
            <person name="Pelletier E."/>
            <person name="Niang G."/>
            <person name="Scheremetjew M."/>
            <person name="Finn R."/>
            <person name="Kale V."/>
            <person name="Holt S."/>
            <person name="Cochrane G."/>
            <person name="Meng A."/>
            <person name="Brown T."/>
            <person name="Cohen L."/>
        </authorList>
    </citation>
    <scope>NUCLEOTIDE SEQUENCE</scope>
    <source>
        <strain evidence="13">RCC1693</strain>
    </source>
</reference>
<gene>
    <name evidence="13" type="ORF">FPAR1323_LOCUS1758</name>
</gene>
<name>A0A7S2B3Q2_9STRA</name>
<keyword evidence="3" id="KW-0808">Transferase</keyword>
<evidence type="ECO:0008006" key="14">
    <source>
        <dbReference type="Google" id="ProtNLM"/>
    </source>
</evidence>
<dbReference type="Pfam" id="PF02879">
    <property type="entry name" value="PGM_PMM_II"/>
    <property type="match status" value="1"/>
</dbReference>
<dbReference type="GO" id="GO:0005524">
    <property type="term" value="F:ATP binding"/>
    <property type="evidence" value="ECO:0007669"/>
    <property type="project" value="InterPro"/>
</dbReference>
<dbReference type="EMBL" id="HBGT01003169">
    <property type="protein sequence ID" value="CAD9385743.1"/>
    <property type="molecule type" value="Transcribed_RNA"/>
</dbReference>
<dbReference type="GO" id="GO:0004017">
    <property type="term" value="F:AMP kinase activity"/>
    <property type="evidence" value="ECO:0007669"/>
    <property type="project" value="InterPro"/>
</dbReference>
<keyword evidence="2" id="KW-0597">Phosphoprotein</keyword>
<keyword evidence="4" id="KW-0479">Metal-binding</keyword>
<keyword evidence="5" id="KW-0547">Nucleotide-binding</keyword>
<dbReference type="PROSITE" id="PS00710">
    <property type="entry name" value="PGM_PMM"/>
    <property type="match status" value="1"/>
</dbReference>
<dbReference type="PANTHER" id="PTHR22573:SF2">
    <property type="entry name" value="PHOSPHOGLUCOMUTASE"/>
    <property type="match status" value="1"/>
</dbReference>
<keyword evidence="8" id="KW-0413">Isomerase</keyword>
<dbReference type="Pfam" id="PF24947">
    <property type="entry name" value="PGM1_C_vert_fung"/>
    <property type="match status" value="1"/>
</dbReference>
<sequence length="847" mass="89480">MARLLSALVALVMVAQTAAFAPSSWVSTRSTTKWGARVQQAPQPRTGLAQNECLVVMSAGSGMGIIIAGAPASGKGTQCARITEDFGVVHLSTGDLLRAAVAAGSDLGKEAKGFMDSGKLVPDQLVIDLIAEKLKSDDCKTKGWLLDGFPRTAAQAQALADTGAKCDCFISLNVPDSDLVDRVVGRRTDPETGDIYHMTFNPPPEGEIADRCTQRSDDTEEKVKVRLEQFHDNVNAVVDFYKDVKTEVDGTAKPDEVYTTIKSTLDAATTKVPAVSVPTSPIEGMKMGTSGLRKKVPVVKGDPMYLKNFVQSIFDALPKDDILGGTLVVGGDGRYYNKEALQTIIRMAAANGVGRVWVGKEGLISTPAVSAIVRERGAGAAFGAIVLTASHNPGGPDGDFGIKYNTGDGAPAKELLTESVYDFTTKITRVLDLEDAEEVDLGTVGTSTVGNMVVEVIDPVDDYLAVLEACFDFPALKALVSRPDFSMVFDAMHGAAGPSAKRILGEALGVPLDSLMNCVPSEDFGGGHPDPNLAYAEELVKVMGLDGGGMQTAAAKSAPDFGAAADGDADRNMILGKGFFVTPSDSVAILAANGKAAIPQFAGGINGVARSMPTSGALDVVAEALDFSFFETPTGWKYFGNLMDCEQYTPFICGEESFGTGSSHIREKDGMWAVLAWMSVLANANPDESAPLVGIQEIVQNHWAKFGRHFYVRYDYEAVDSGAAEEVMETIRGHFASIANEGDKGIMFGGMKCNSIEEFLYVDPVDDSVTSKQGLILSFVGGARAIFRLSGTGSEGATIRLYLESYEEDVAKQSANPQEVLLPLAAAALEASNLAALTGRASPTVIT</sequence>
<dbReference type="Gene3D" id="3.30.310.50">
    <property type="entry name" value="Alpha-D-phosphohexomutase, C-terminal domain"/>
    <property type="match status" value="1"/>
</dbReference>
<evidence type="ECO:0000256" key="5">
    <source>
        <dbReference type="ARBA" id="ARBA00022741"/>
    </source>
</evidence>
<dbReference type="FunFam" id="3.30.310.50:FF:000002">
    <property type="entry name" value="Phosphoglucomutase 5"/>
    <property type="match status" value="1"/>
</dbReference>
<evidence type="ECO:0000256" key="7">
    <source>
        <dbReference type="ARBA" id="ARBA00022842"/>
    </source>
</evidence>
<evidence type="ECO:0000256" key="2">
    <source>
        <dbReference type="ARBA" id="ARBA00022553"/>
    </source>
</evidence>
<dbReference type="InterPro" id="IPR016055">
    <property type="entry name" value="A-D-PHexomutase_a/b/a-I/II/III"/>
</dbReference>
<accession>A0A7S2B3Q2</accession>
<evidence type="ECO:0000259" key="10">
    <source>
        <dbReference type="Pfam" id="PF02878"/>
    </source>
</evidence>
<evidence type="ECO:0000256" key="9">
    <source>
        <dbReference type="SAM" id="SignalP"/>
    </source>
</evidence>
<comment type="similarity">
    <text evidence="1">Belongs to the phosphohexose mutase family.</text>
</comment>
<evidence type="ECO:0000259" key="11">
    <source>
        <dbReference type="Pfam" id="PF02879"/>
    </source>
</evidence>
<dbReference type="Pfam" id="PF02880">
    <property type="entry name" value="PGM_PMM_III"/>
    <property type="match status" value="1"/>
</dbReference>
<dbReference type="Pfam" id="PF02878">
    <property type="entry name" value="PGM_PMM_I"/>
    <property type="match status" value="1"/>
</dbReference>
<feature type="signal peptide" evidence="9">
    <location>
        <begin position="1"/>
        <end position="19"/>
    </location>
</feature>
<evidence type="ECO:0000256" key="4">
    <source>
        <dbReference type="ARBA" id="ARBA00022723"/>
    </source>
</evidence>
<dbReference type="PROSITE" id="PS00113">
    <property type="entry name" value="ADENYLATE_KINASE"/>
    <property type="match status" value="1"/>
</dbReference>
<evidence type="ECO:0000256" key="6">
    <source>
        <dbReference type="ARBA" id="ARBA00022777"/>
    </source>
</evidence>
<dbReference type="GO" id="GO:0000287">
    <property type="term" value="F:magnesium ion binding"/>
    <property type="evidence" value="ECO:0007669"/>
    <property type="project" value="InterPro"/>
</dbReference>
<dbReference type="PRINTS" id="PR00094">
    <property type="entry name" value="ADENYLTKNASE"/>
</dbReference>
<dbReference type="InterPro" id="IPR005844">
    <property type="entry name" value="A-D-PHexomutase_a/b/a-I"/>
</dbReference>
<dbReference type="SUPFAM" id="SSF52540">
    <property type="entry name" value="P-loop containing nucleoside triphosphate hydrolases"/>
    <property type="match status" value="1"/>
</dbReference>
<organism evidence="13">
    <name type="scientific">Florenciella parvula</name>
    <dbReference type="NCBI Taxonomy" id="236787"/>
    <lineage>
        <taxon>Eukaryota</taxon>
        <taxon>Sar</taxon>
        <taxon>Stramenopiles</taxon>
        <taxon>Ochrophyta</taxon>
        <taxon>Dictyochophyceae</taxon>
        <taxon>Florenciellales</taxon>
        <taxon>Florenciella</taxon>
    </lineage>
</organism>
<dbReference type="AlphaFoldDB" id="A0A7S2B3Q2"/>
<dbReference type="FunFam" id="3.40.50.300:FF:000106">
    <property type="entry name" value="Adenylate kinase mitochondrial"/>
    <property type="match status" value="1"/>
</dbReference>
<keyword evidence="7" id="KW-0460">Magnesium</keyword>
<dbReference type="InterPro" id="IPR006259">
    <property type="entry name" value="Adenyl_kin_sub"/>
</dbReference>
<dbReference type="GO" id="GO:0004614">
    <property type="term" value="F:phosphoglucomutase activity"/>
    <property type="evidence" value="ECO:0007669"/>
    <property type="project" value="InterPro"/>
</dbReference>
<dbReference type="NCBIfam" id="TIGR01351">
    <property type="entry name" value="adk"/>
    <property type="match status" value="1"/>
</dbReference>
<dbReference type="InterPro" id="IPR033690">
    <property type="entry name" value="Adenylat_kinase_CS"/>
</dbReference>
<dbReference type="HAMAP" id="MF_00235">
    <property type="entry name" value="Adenylate_kinase_Adk"/>
    <property type="match status" value="1"/>
</dbReference>
<dbReference type="Gene3D" id="3.40.50.300">
    <property type="entry name" value="P-loop containing nucleotide triphosphate hydrolases"/>
    <property type="match status" value="1"/>
</dbReference>
<evidence type="ECO:0000313" key="13">
    <source>
        <dbReference type="EMBL" id="CAD9385743.1"/>
    </source>
</evidence>
<dbReference type="FunFam" id="3.40.120.10:FF:000004">
    <property type="entry name" value="Phosphoglucomutase 5"/>
    <property type="match status" value="1"/>
</dbReference>
<evidence type="ECO:0000256" key="3">
    <source>
        <dbReference type="ARBA" id="ARBA00022679"/>
    </source>
</evidence>
<feature type="domain" description="Alpha-D-phosphohexomutase alpha/beta/alpha" evidence="10">
    <location>
        <begin position="285"/>
        <end position="428"/>
    </location>
</feature>
<protein>
    <recommendedName>
        <fullName evidence="14">Adenylate kinase</fullName>
    </recommendedName>
</protein>
<dbReference type="InterPro" id="IPR005845">
    <property type="entry name" value="A-D-PHexomutase_a/b/a-II"/>
</dbReference>
<dbReference type="PANTHER" id="PTHR22573">
    <property type="entry name" value="PHOSPHOHEXOMUTASE FAMILY MEMBER"/>
    <property type="match status" value="1"/>
</dbReference>
<evidence type="ECO:0000256" key="8">
    <source>
        <dbReference type="ARBA" id="ARBA00023235"/>
    </source>
</evidence>
<dbReference type="InterPro" id="IPR036900">
    <property type="entry name" value="A-D-PHexomutase_C_sf"/>
</dbReference>
<dbReference type="SUPFAM" id="SSF55957">
    <property type="entry name" value="Phosphoglucomutase, C-terminal domain"/>
    <property type="match status" value="1"/>
</dbReference>
<keyword evidence="9" id="KW-0732">Signal</keyword>
<dbReference type="InterPro" id="IPR000850">
    <property type="entry name" value="Adenylat/UMP-CMP_kin"/>
</dbReference>
<proteinExistence type="inferred from homology"/>